<keyword evidence="2" id="KW-0333">Golgi apparatus</keyword>
<feature type="coiled-coil region" evidence="4">
    <location>
        <begin position="9"/>
        <end position="146"/>
    </location>
</feature>
<dbReference type="PANTHER" id="PTHR18921:SF2">
    <property type="entry name" value="THYROID RECEPTOR-INTERACTING PROTEIN 11"/>
    <property type="match status" value="1"/>
</dbReference>
<feature type="compositionally biased region" description="Low complexity" evidence="5">
    <location>
        <begin position="307"/>
        <end position="319"/>
    </location>
</feature>
<proteinExistence type="predicted"/>
<dbReference type="Proteomes" id="UP000053630">
    <property type="component" value="Unassembled WGS sequence"/>
</dbReference>
<evidence type="ECO:0000259" key="6">
    <source>
        <dbReference type="PROSITE" id="PS50913"/>
    </source>
</evidence>
<feature type="coiled-coil region" evidence="4">
    <location>
        <begin position="172"/>
        <end position="223"/>
    </location>
</feature>
<dbReference type="Pfam" id="PF10375">
    <property type="entry name" value="GRAB"/>
    <property type="match status" value="1"/>
</dbReference>
<feature type="compositionally biased region" description="Low complexity" evidence="5">
    <location>
        <begin position="353"/>
        <end position="387"/>
    </location>
</feature>
<feature type="compositionally biased region" description="Polar residues" evidence="5">
    <location>
        <begin position="402"/>
        <end position="425"/>
    </location>
</feature>
<dbReference type="GO" id="GO:0006888">
    <property type="term" value="P:endoplasmic reticulum to Golgi vesicle-mediated transport"/>
    <property type="evidence" value="ECO:0007669"/>
    <property type="project" value="TreeGrafter"/>
</dbReference>
<dbReference type="OrthoDB" id="425925at2759"/>
<evidence type="ECO:0000256" key="2">
    <source>
        <dbReference type="ARBA" id="ARBA00023034"/>
    </source>
</evidence>
<gene>
    <name evidence="7" type="ORF">FOMMEDRAFT_130316</name>
</gene>
<dbReference type="RefSeq" id="XP_007272069.1">
    <property type="nucleotide sequence ID" value="XM_007272007.1"/>
</dbReference>
<comment type="subcellular location">
    <subcellularLocation>
        <location evidence="1">Golgi apparatus</location>
    </subcellularLocation>
</comment>
<keyword evidence="8" id="KW-1185">Reference proteome</keyword>
<keyword evidence="3 4" id="KW-0175">Coiled coil</keyword>
<dbReference type="OMA" id="QAMHNWE"/>
<dbReference type="GO" id="GO:0005794">
    <property type="term" value="C:Golgi apparatus"/>
    <property type="evidence" value="ECO:0007669"/>
    <property type="project" value="UniProtKB-SubCell"/>
</dbReference>
<dbReference type="InterPro" id="IPR019459">
    <property type="entry name" value="GRAB"/>
</dbReference>
<dbReference type="eggNOG" id="ENOG502RYXN">
    <property type="taxonomic scope" value="Eukaryota"/>
</dbReference>
<evidence type="ECO:0000256" key="5">
    <source>
        <dbReference type="SAM" id="MobiDB-lite"/>
    </source>
</evidence>
<reference evidence="8" key="1">
    <citation type="journal article" date="2012" name="Science">
        <title>The Paleozoic origin of enzymatic lignin decomposition reconstructed from 31 fungal genomes.</title>
        <authorList>
            <person name="Floudas D."/>
            <person name="Binder M."/>
            <person name="Riley R."/>
            <person name="Barry K."/>
            <person name="Blanchette R.A."/>
            <person name="Henrissat B."/>
            <person name="Martinez A.T."/>
            <person name="Otillar R."/>
            <person name="Spatafora J.W."/>
            <person name="Yadav J.S."/>
            <person name="Aerts A."/>
            <person name="Benoit I."/>
            <person name="Boyd A."/>
            <person name="Carlson A."/>
            <person name="Copeland A."/>
            <person name="Coutinho P.M."/>
            <person name="de Vries R.P."/>
            <person name="Ferreira P."/>
            <person name="Findley K."/>
            <person name="Foster B."/>
            <person name="Gaskell J."/>
            <person name="Glotzer D."/>
            <person name="Gorecki P."/>
            <person name="Heitman J."/>
            <person name="Hesse C."/>
            <person name="Hori C."/>
            <person name="Igarashi K."/>
            <person name="Jurgens J.A."/>
            <person name="Kallen N."/>
            <person name="Kersten P."/>
            <person name="Kohler A."/>
            <person name="Kuees U."/>
            <person name="Kumar T.K.A."/>
            <person name="Kuo A."/>
            <person name="LaButti K."/>
            <person name="Larrondo L.F."/>
            <person name="Lindquist E."/>
            <person name="Ling A."/>
            <person name="Lombard V."/>
            <person name="Lucas S."/>
            <person name="Lundell T."/>
            <person name="Martin R."/>
            <person name="McLaughlin D.J."/>
            <person name="Morgenstern I."/>
            <person name="Morin E."/>
            <person name="Murat C."/>
            <person name="Nagy L.G."/>
            <person name="Nolan M."/>
            <person name="Ohm R.A."/>
            <person name="Patyshakuliyeva A."/>
            <person name="Rokas A."/>
            <person name="Ruiz-Duenas F.J."/>
            <person name="Sabat G."/>
            <person name="Salamov A."/>
            <person name="Samejima M."/>
            <person name="Schmutz J."/>
            <person name="Slot J.C."/>
            <person name="St John F."/>
            <person name="Stenlid J."/>
            <person name="Sun H."/>
            <person name="Sun S."/>
            <person name="Syed K."/>
            <person name="Tsang A."/>
            <person name="Wiebenga A."/>
            <person name="Young D."/>
            <person name="Pisabarro A."/>
            <person name="Eastwood D.C."/>
            <person name="Martin F."/>
            <person name="Cullen D."/>
            <person name="Grigoriev I.V."/>
            <person name="Hibbett D.S."/>
        </authorList>
    </citation>
    <scope>NUCLEOTIDE SEQUENCE [LARGE SCALE GENOMIC DNA]</scope>
    <source>
        <strain evidence="8">MF3/22</strain>
    </source>
</reference>
<feature type="domain" description="GRIP" evidence="6">
    <location>
        <begin position="242"/>
        <end position="293"/>
    </location>
</feature>
<dbReference type="InterPro" id="IPR000237">
    <property type="entry name" value="GRIP_dom"/>
</dbReference>
<evidence type="ECO:0000256" key="1">
    <source>
        <dbReference type="ARBA" id="ARBA00004555"/>
    </source>
</evidence>
<organism evidence="7 8">
    <name type="scientific">Fomitiporia mediterranea (strain MF3/22)</name>
    <name type="common">Grapevine white-rot fungus</name>
    <dbReference type="NCBI Taxonomy" id="694068"/>
    <lineage>
        <taxon>Eukaryota</taxon>
        <taxon>Fungi</taxon>
        <taxon>Dikarya</taxon>
        <taxon>Basidiomycota</taxon>
        <taxon>Agaricomycotina</taxon>
        <taxon>Agaricomycetes</taxon>
        <taxon>Hymenochaetales</taxon>
        <taxon>Hymenochaetaceae</taxon>
        <taxon>Fomitiporia</taxon>
    </lineage>
</organism>
<dbReference type="GeneID" id="18671603"/>
<evidence type="ECO:0000313" key="8">
    <source>
        <dbReference type="Proteomes" id="UP000053630"/>
    </source>
</evidence>
<dbReference type="PANTHER" id="PTHR18921">
    <property type="entry name" value="MYOSIN HEAVY CHAIN - RELATED"/>
    <property type="match status" value="1"/>
</dbReference>
<feature type="region of interest" description="Disordered" evidence="5">
    <location>
        <begin position="347"/>
        <end position="425"/>
    </location>
</feature>
<dbReference type="PROSITE" id="PS50913">
    <property type="entry name" value="GRIP"/>
    <property type="match status" value="1"/>
</dbReference>
<name>R7SJ47_FOMME</name>
<protein>
    <recommendedName>
        <fullName evidence="6">GRIP domain-containing protein</fullName>
    </recommendedName>
</protein>
<evidence type="ECO:0000313" key="7">
    <source>
        <dbReference type="EMBL" id="EJC97644.1"/>
    </source>
</evidence>
<dbReference type="GO" id="GO:0031267">
    <property type="term" value="F:small GTPase binding"/>
    <property type="evidence" value="ECO:0007669"/>
    <property type="project" value="TreeGrafter"/>
</dbReference>
<evidence type="ECO:0000256" key="4">
    <source>
        <dbReference type="SAM" id="Coils"/>
    </source>
</evidence>
<accession>R7SJ47</accession>
<dbReference type="EMBL" id="JH717986">
    <property type="protein sequence ID" value="EJC97644.1"/>
    <property type="molecule type" value="Genomic_DNA"/>
</dbReference>
<feature type="region of interest" description="Disordered" evidence="5">
    <location>
        <begin position="297"/>
        <end position="328"/>
    </location>
</feature>
<dbReference type="GO" id="GO:0007030">
    <property type="term" value="P:Golgi organization"/>
    <property type="evidence" value="ECO:0007669"/>
    <property type="project" value="TreeGrafter"/>
</dbReference>
<dbReference type="AlphaFoldDB" id="R7SJ47"/>
<evidence type="ECO:0000256" key="3">
    <source>
        <dbReference type="ARBA" id="ARBA00023054"/>
    </source>
</evidence>
<dbReference type="KEGG" id="fme:FOMMEDRAFT_130316"/>
<sequence>MRTALGNKLREESEELDRRQQIIDQLTAQNEDLTATVETLQNEIVTSNSEAERASKELEAMRSRAYEESSQEALVRERELRELQVELERCRMERDEWEREAQEGRVTVDEAKTAAENYKRDLEIEREARQKEYEELEVERERSMNLQSVLEDFQNTKDHELRQAVRDRDTQLNQLTQTLAEYKHRAHTAELQLEETSTNTTRTVELEKEVKEKELLIRKFRHEAVILNEHLTEALRRLRKNQADNNVDRRLVTNVLLQFLTTPRADSKRFEMLGLLATILSWGDAEREKAGLQRAGLAGSSALQRPSSSAAGSSKGKGSAELDTSDETESFSQRWVEFLLKESSGGAFGPEATSSISQGSLHSSSTSVTPSRSNPSLPSLPGSPRSGATSPGAGSRTLRLASFTSSAMASSPNLTGAASSSRDER</sequence>